<dbReference type="EMBL" id="JALGCL010000001">
    <property type="protein sequence ID" value="MCJ0824517.1"/>
    <property type="molecule type" value="Genomic_DNA"/>
</dbReference>
<protein>
    <submittedName>
        <fullName evidence="5">Response regulator transcription factor</fullName>
    </submittedName>
</protein>
<reference evidence="5 6" key="1">
    <citation type="submission" date="2022-03" db="EMBL/GenBank/DDBJ databases">
        <title>Luteimonas soily sp. nov., a novel bacterium isolated from the soil.</title>
        <authorList>
            <person name="Zhang X."/>
        </authorList>
    </citation>
    <scope>NUCLEOTIDE SEQUENCE [LARGE SCALE GENOMIC DNA]</scope>
    <source>
        <strain evidence="5 6">50</strain>
    </source>
</reference>
<dbReference type="CDD" id="cd06170">
    <property type="entry name" value="LuxR_C_like"/>
    <property type="match status" value="1"/>
</dbReference>
<dbReference type="InterPro" id="IPR036388">
    <property type="entry name" value="WH-like_DNA-bd_sf"/>
</dbReference>
<comment type="caution">
    <text evidence="5">The sequence shown here is derived from an EMBL/GenBank/DDBJ whole genome shotgun (WGS) entry which is preliminary data.</text>
</comment>
<dbReference type="InterPro" id="IPR000792">
    <property type="entry name" value="Tscrpt_reg_LuxR_C"/>
</dbReference>
<dbReference type="PANTHER" id="PTHR44688:SF16">
    <property type="entry name" value="DNA-BINDING TRANSCRIPTIONAL ACTIVATOR DEVR_DOSR"/>
    <property type="match status" value="1"/>
</dbReference>
<keyword evidence="2" id="KW-0238">DNA-binding</keyword>
<evidence type="ECO:0000259" key="4">
    <source>
        <dbReference type="PROSITE" id="PS50043"/>
    </source>
</evidence>
<dbReference type="SUPFAM" id="SSF46894">
    <property type="entry name" value="C-terminal effector domain of the bipartite response regulators"/>
    <property type="match status" value="1"/>
</dbReference>
<proteinExistence type="predicted"/>
<evidence type="ECO:0000313" key="6">
    <source>
        <dbReference type="Proteomes" id="UP001165423"/>
    </source>
</evidence>
<dbReference type="Pfam" id="PF00196">
    <property type="entry name" value="GerE"/>
    <property type="match status" value="1"/>
</dbReference>
<name>A0ABT0A0L4_9GAMM</name>
<dbReference type="Proteomes" id="UP001165423">
    <property type="component" value="Unassembled WGS sequence"/>
</dbReference>
<dbReference type="InterPro" id="IPR016032">
    <property type="entry name" value="Sig_transdc_resp-reg_C-effctor"/>
</dbReference>
<dbReference type="Gene3D" id="1.10.10.10">
    <property type="entry name" value="Winged helix-like DNA-binding domain superfamily/Winged helix DNA-binding domain"/>
    <property type="match status" value="1"/>
</dbReference>
<evidence type="ECO:0000256" key="2">
    <source>
        <dbReference type="ARBA" id="ARBA00023125"/>
    </source>
</evidence>
<dbReference type="SMART" id="SM00421">
    <property type="entry name" value="HTH_LUXR"/>
    <property type="match status" value="1"/>
</dbReference>
<sequence>MSTGAQPAEPSQSRLTARERAALGLLCEGRSNAQIAWELGVSEKTVRNHLSNLYRKLGVRSRAEAMVRAQRPTS</sequence>
<dbReference type="PRINTS" id="PR00038">
    <property type="entry name" value="HTHLUXR"/>
</dbReference>
<evidence type="ECO:0000256" key="1">
    <source>
        <dbReference type="ARBA" id="ARBA00023015"/>
    </source>
</evidence>
<accession>A0ABT0A0L4</accession>
<keyword evidence="1" id="KW-0805">Transcription regulation</keyword>
<gene>
    <name evidence="5" type="ORF">MQC88_00840</name>
</gene>
<feature type="domain" description="HTH luxR-type" evidence="4">
    <location>
        <begin position="8"/>
        <end position="73"/>
    </location>
</feature>
<dbReference type="PANTHER" id="PTHR44688">
    <property type="entry name" value="DNA-BINDING TRANSCRIPTIONAL ACTIVATOR DEVR_DOSR"/>
    <property type="match status" value="1"/>
</dbReference>
<evidence type="ECO:0000256" key="3">
    <source>
        <dbReference type="ARBA" id="ARBA00023163"/>
    </source>
</evidence>
<keyword evidence="3" id="KW-0804">Transcription</keyword>
<organism evidence="5 6">
    <name type="scientific">Cognatiluteimonas sedimenti</name>
    <dbReference type="NCBI Taxonomy" id="2927791"/>
    <lineage>
        <taxon>Bacteria</taxon>
        <taxon>Pseudomonadati</taxon>
        <taxon>Pseudomonadota</taxon>
        <taxon>Gammaproteobacteria</taxon>
        <taxon>Lysobacterales</taxon>
        <taxon>Lysobacteraceae</taxon>
        <taxon>Cognatiluteimonas</taxon>
    </lineage>
</organism>
<dbReference type="PROSITE" id="PS00622">
    <property type="entry name" value="HTH_LUXR_1"/>
    <property type="match status" value="1"/>
</dbReference>
<evidence type="ECO:0000313" key="5">
    <source>
        <dbReference type="EMBL" id="MCJ0824517.1"/>
    </source>
</evidence>
<keyword evidence="6" id="KW-1185">Reference proteome</keyword>
<dbReference type="PROSITE" id="PS50043">
    <property type="entry name" value="HTH_LUXR_2"/>
    <property type="match status" value="1"/>
</dbReference>